<dbReference type="Pfam" id="PF13376">
    <property type="entry name" value="OmdA"/>
    <property type="match status" value="1"/>
</dbReference>
<dbReference type="EMBL" id="CP163429">
    <property type="protein sequence ID" value="XDP96736.1"/>
    <property type="molecule type" value="Genomic_DNA"/>
</dbReference>
<name>A0AB39LT88_9ACTN</name>
<gene>
    <name evidence="1" type="ORF">AB5J57_25875</name>
</gene>
<evidence type="ECO:0000313" key="1">
    <source>
        <dbReference type="EMBL" id="XDP96736.1"/>
    </source>
</evidence>
<reference evidence="1" key="1">
    <citation type="submission" date="2024-07" db="EMBL/GenBank/DDBJ databases">
        <authorList>
            <person name="Yu S.T."/>
        </authorList>
    </citation>
    <scope>NUCLEOTIDE SEQUENCE</scope>
    <source>
        <strain evidence="1">R02</strain>
    </source>
</reference>
<protein>
    <submittedName>
        <fullName evidence="1">YdeI family protein</fullName>
    </submittedName>
</protein>
<organism evidence="1">
    <name type="scientific">Streptomyces sp. R02</name>
    <dbReference type="NCBI Taxonomy" id="3238623"/>
    <lineage>
        <taxon>Bacteria</taxon>
        <taxon>Bacillati</taxon>
        <taxon>Actinomycetota</taxon>
        <taxon>Actinomycetes</taxon>
        <taxon>Kitasatosporales</taxon>
        <taxon>Streptomycetaceae</taxon>
        <taxon>Streptomyces</taxon>
    </lineage>
</organism>
<proteinExistence type="predicted"/>
<dbReference type="AlphaFoldDB" id="A0AB39LT88"/>
<dbReference type="RefSeq" id="WP_369159256.1">
    <property type="nucleotide sequence ID" value="NZ_CP163429.1"/>
</dbReference>
<accession>A0AB39LT88</accession>
<sequence length="186" mass="21391">MLGFETQEEFEAWLEEHQGDAEGLWLRIPRKGSGLPGIDYATALESALCFGWIDGHKRSLDETHWVQRFTPRRARSRWSAVNRQKAIELIERGRMRPAGLREVERAREDGRWEAAYASQRTAVVPEDLRAALDAAPGEAREFFEGLDSRNRYAILHRVEEAKRAVTRAARIEKFVAMLARGEKLYP</sequence>